<dbReference type="InterPro" id="IPR012340">
    <property type="entry name" value="NA-bd_OB-fold"/>
</dbReference>
<reference evidence="1 2" key="1">
    <citation type="journal article" date="2021" name="J. Hered.">
        <title>A chromosome-level genome assembly of the parasitoid wasp, Cotesia glomerata (Hymenoptera: Braconidae).</title>
        <authorList>
            <person name="Pinto B.J."/>
            <person name="Weis J.J."/>
            <person name="Gamble T."/>
            <person name="Ode P.J."/>
            <person name="Paul R."/>
            <person name="Zaspel J.M."/>
        </authorList>
    </citation>
    <scope>NUCLEOTIDE SEQUENCE [LARGE SCALE GENOMIC DNA]</scope>
    <source>
        <strain evidence="1">CgM1</strain>
    </source>
</reference>
<proteinExistence type="predicted"/>
<accession>A0AAV7J4E8</accession>
<dbReference type="EMBL" id="JAHXZJ010000001">
    <property type="protein sequence ID" value="KAH0567745.1"/>
    <property type="molecule type" value="Genomic_DNA"/>
</dbReference>
<dbReference type="Gene3D" id="2.40.50.140">
    <property type="entry name" value="Nucleic acid-binding proteins"/>
    <property type="match status" value="1"/>
</dbReference>
<gene>
    <name evidence="1" type="ORF">KQX54_013035</name>
</gene>
<evidence type="ECO:0000313" key="2">
    <source>
        <dbReference type="Proteomes" id="UP000826195"/>
    </source>
</evidence>
<dbReference type="AlphaFoldDB" id="A0AAV7J4E8"/>
<dbReference type="Proteomes" id="UP000826195">
    <property type="component" value="Unassembled WGS sequence"/>
</dbReference>
<comment type="caution">
    <text evidence="1">The sequence shown here is derived from an EMBL/GenBank/DDBJ whole genome shotgun (WGS) entry which is preliminary data.</text>
</comment>
<protein>
    <submittedName>
        <fullName evidence="1">Uncharacterized protein</fullName>
    </submittedName>
</protein>
<organism evidence="1 2">
    <name type="scientific">Cotesia glomerata</name>
    <name type="common">Lepidopteran parasitic wasp</name>
    <name type="synonym">Apanteles glomeratus</name>
    <dbReference type="NCBI Taxonomy" id="32391"/>
    <lineage>
        <taxon>Eukaryota</taxon>
        <taxon>Metazoa</taxon>
        <taxon>Ecdysozoa</taxon>
        <taxon>Arthropoda</taxon>
        <taxon>Hexapoda</taxon>
        <taxon>Insecta</taxon>
        <taxon>Pterygota</taxon>
        <taxon>Neoptera</taxon>
        <taxon>Endopterygota</taxon>
        <taxon>Hymenoptera</taxon>
        <taxon>Apocrita</taxon>
        <taxon>Ichneumonoidea</taxon>
        <taxon>Braconidae</taxon>
        <taxon>Microgastrinae</taxon>
        <taxon>Cotesia</taxon>
    </lineage>
</organism>
<keyword evidence="2" id="KW-1185">Reference proteome</keyword>
<sequence length="179" mass="20246">MTMNNTKIKLTSNAEIEKFRPGTTCQLVGYVDAIESPKRYNTESVFKFILNNGTGLRVQVNCWNKEIPRTQREIVMVHVIHLESAGCVADSEFNNGNYRGAQISVRKYTCVENLGKFDPETHEAAEIEPEVLQLIPLNAFENSVFPWKFKTIGYVKTKLTTIKAENANFTKGFFSITDG</sequence>
<evidence type="ECO:0000313" key="1">
    <source>
        <dbReference type="EMBL" id="KAH0567745.1"/>
    </source>
</evidence>
<name>A0AAV7J4E8_COTGL</name>